<evidence type="ECO:0000313" key="2">
    <source>
        <dbReference type="Proteomes" id="UP000287330"/>
    </source>
</evidence>
<name>A0A432XSZ6_9GAMM</name>
<dbReference type="AlphaFoldDB" id="A0A432XSZ6"/>
<reference evidence="2" key="1">
    <citation type="journal article" date="2018" name="Front. Microbiol.">
        <title>Genome-Based Analysis Reveals the Taxonomy and Diversity of the Family Idiomarinaceae.</title>
        <authorList>
            <person name="Liu Y."/>
            <person name="Lai Q."/>
            <person name="Shao Z."/>
        </authorList>
    </citation>
    <scope>NUCLEOTIDE SEQUENCE [LARGE SCALE GENOMIC DNA]</scope>
    <source>
        <strain evidence="2">F23</strain>
    </source>
</reference>
<gene>
    <name evidence="1" type="ORF">CWE25_10560</name>
</gene>
<keyword evidence="2" id="KW-1185">Reference proteome</keyword>
<dbReference type="Proteomes" id="UP000287330">
    <property type="component" value="Unassembled WGS sequence"/>
</dbReference>
<protein>
    <submittedName>
        <fullName evidence="1">Uncharacterized protein</fullName>
    </submittedName>
</protein>
<dbReference type="EMBL" id="PIPV01000009">
    <property type="protein sequence ID" value="RUO51711.1"/>
    <property type="molecule type" value="Genomic_DNA"/>
</dbReference>
<proteinExistence type="predicted"/>
<dbReference type="OrthoDB" id="6237741at2"/>
<sequence length="237" mass="26514">MKAVLTAALIDNDHTSLLSLKLKRGQFVPNERADKPISQVNWHRYRARLCLVIPSQFVHLNYSPNAALKQQQVSPLYQDSLALPGSGSLRVTGHEEAIERLTQQLPVTAQVLEPAAQAWVRYSNYILPSLLPYTESKRAITEWVILCKEQTLYILLRVEHGVLVSLHSLSRIDAIRLEPLPAMILSYLSSSEDSLAKACLAQFNGVWVNINSTNQSEHSSCSLLFGAALRGFFPWHG</sequence>
<accession>A0A432XSZ6</accession>
<evidence type="ECO:0000313" key="1">
    <source>
        <dbReference type="EMBL" id="RUO51711.1"/>
    </source>
</evidence>
<organism evidence="1 2">
    <name type="scientific">Idiomarina fontislapidosi</name>
    <dbReference type="NCBI Taxonomy" id="263723"/>
    <lineage>
        <taxon>Bacteria</taxon>
        <taxon>Pseudomonadati</taxon>
        <taxon>Pseudomonadota</taxon>
        <taxon>Gammaproteobacteria</taxon>
        <taxon>Alteromonadales</taxon>
        <taxon>Idiomarinaceae</taxon>
        <taxon>Idiomarina</taxon>
    </lineage>
</organism>
<comment type="caution">
    <text evidence="1">The sequence shown here is derived from an EMBL/GenBank/DDBJ whole genome shotgun (WGS) entry which is preliminary data.</text>
</comment>
<dbReference type="RefSeq" id="WP_110575444.1">
    <property type="nucleotide sequence ID" value="NZ_PIPV01000009.1"/>
</dbReference>